<dbReference type="InterPro" id="IPR050179">
    <property type="entry name" value="Trans_hexapeptide_repeat"/>
</dbReference>
<evidence type="ECO:0000259" key="4">
    <source>
        <dbReference type="Pfam" id="PF17836"/>
    </source>
</evidence>
<evidence type="ECO:0000256" key="1">
    <source>
        <dbReference type="ARBA" id="ARBA00007274"/>
    </source>
</evidence>
<dbReference type="PANTHER" id="PTHR43300">
    <property type="entry name" value="ACETYLTRANSFERASE"/>
    <property type="match status" value="1"/>
</dbReference>
<feature type="domain" description="PglD N-terminal" evidence="4">
    <location>
        <begin position="5"/>
        <end position="80"/>
    </location>
</feature>
<dbReference type="PANTHER" id="PTHR43300:SF7">
    <property type="entry name" value="UDP-N-ACETYLBACILLOSAMINE N-ACETYLTRANSFERASE"/>
    <property type="match status" value="1"/>
</dbReference>
<dbReference type="Pfam" id="PF17836">
    <property type="entry name" value="PglD_N"/>
    <property type="match status" value="1"/>
</dbReference>
<evidence type="ECO:0000313" key="5">
    <source>
        <dbReference type="EMBL" id="EDN56850.1"/>
    </source>
</evidence>
<dbReference type="SUPFAM" id="SSF51161">
    <property type="entry name" value="Trimeric LpxA-like enzymes"/>
    <property type="match status" value="1"/>
</dbReference>
<comment type="similarity">
    <text evidence="1">Belongs to the transferase hexapeptide repeat family.</text>
</comment>
<dbReference type="Proteomes" id="UP000242664">
    <property type="component" value="Unassembled WGS sequence"/>
</dbReference>
<dbReference type="RefSeq" id="WP_006742484.1">
    <property type="nucleotide sequence ID" value="NC_013456.1"/>
</dbReference>
<evidence type="ECO:0000256" key="3">
    <source>
        <dbReference type="ARBA" id="ARBA00022737"/>
    </source>
</evidence>
<sequence length="212" mass="22649">MSKSLIIVGASGLGKEVAWLAKRLGIDILGFLDDREELIGCSFYHYPVLNTVSNWSEYKDCYFSVAIASPRVRKKIVEKMKLSDEPKFVTLIDPSVVIEEVDNIGLGSIICAGSVITADVIIGEFVIINKLVSVGHDVTINDFCTISPKVMLGGNANISNGTEIGASSSIRQGLSLGEGSVVGMGSTVVKNVDSNSLYFGSPAKKVKELSPF</sequence>
<dbReference type="InterPro" id="IPR011004">
    <property type="entry name" value="Trimer_LpxA-like_sf"/>
</dbReference>
<organism evidence="5 6">
    <name type="scientific">Vibrio antiquarius (strain Ex25)</name>
    <dbReference type="NCBI Taxonomy" id="150340"/>
    <lineage>
        <taxon>Bacteria</taxon>
        <taxon>Pseudomonadati</taxon>
        <taxon>Pseudomonadota</taxon>
        <taxon>Gammaproteobacteria</taxon>
        <taxon>Vibrionales</taxon>
        <taxon>Vibrionaceae</taxon>
        <taxon>Vibrio</taxon>
        <taxon>Vibrio diabolicus subgroup</taxon>
    </lineage>
</organism>
<protein>
    <submittedName>
        <fullName evidence="5">Acetyltransferase</fullName>
    </submittedName>
</protein>
<dbReference type="InterPro" id="IPR041561">
    <property type="entry name" value="PglD_N"/>
</dbReference>
<dbReference type="PROSITE" id="PS00101">
    <property type="entry name" value="HEXAPEP_TRANSFERASES"/>
    <property type="match status" value="1"/>
</dbReference>
<dbReference type="NCBIfam" id="TIGR03570">
    <property type="entry name" value="NeuD_NnaD"/>
    <property type="match status" value="1"/>
</dbReference>
<keyword evidence="3" id="KW-0677">Repeat</keyword>
<reference evidence="6" key="1">
    <citation type="submission" date="2006-10" db="EMBL/GenBank/DDBJ databases">
        <authorList>
            <person name="Heidelberg J."/>
            <person name="Sebastian Y."/>
        </authorList>
    </citation>
    <scope>NUCLEOTIDE SEQUENCE [LARGE SCALE GENOMIC DNA]</scope>
    <source>
        <strain evidence="6">EX25</strain>
    </source>
</reference>
<keyword evidence="2" id="KW-0808">Transferase</keyword>
<gene>
    <name evidence="5" type="ORF">VEx25_0179</name>
</gene>
<proteinExistence type="inferred from homology"/>
<keyword evidence="6" id="KW-1185">Reference proteome</keyword>
<dbReference type="InterPro" id="IPR020019">
    <property type="entry name" value="AcTrfase_PglD-like"/>
</dbReference>
<dbReference type="InterPro" id="IPR018357">
    <property type="entry name" value="Hexapep_transf_CS"/>
</dbReference>
<dbReference type="EMBL" id="DS267825">
    <property type="protein sequence ID" value="EDN56850.1"/>
    <property type="molecule type" value="Genomic_DNA"/>
</dbReference>
<evidence type="ECO:0000256" key="2">
    <source>
        <dbReference type="ARBA" id="ARBA00022679"/>
    </source>
</evidence>
<accession>A0ABM9WTV7</accession>
<dbReference type="CDD" id="cd03360">
    <property type="entry name" value="LbH_AT_putative"/>
    <property type="match status" value="1"/>
</dbReference>
<dbReference type="GeneID" id="45025937"/>
<dbReference type="Gene3D" id="3.40.50.20">
    <property type="match status" value="1"/>
</dbReference>
<evidence type="ECO:0000313" key="6">
    <source>
        <dbReference type="Proteomes" id="UP000242664"/>
    </source>
</evidence>
<name>A0ABM9WTV7_VIBAE</name>
<dbReference type="Gene3D" id="2.160.10.10">
    <property type="entry name" value="Hexapeptide repeat proteins"/>
    <property type="match status" value="1"/>
</dbReference>